<evidence type="ECO:0000313" key="3">
    <source>
        <dbReference type="Proteomes" id="UP001141434"/>
    </source>
</evidence>
<evidence type="ECO:0000256" key="1">
    <source>
        <dbReference type="SAM" id="MobiDB-lite"/>
    </source>
</evidence>
<name>A0A9W9EGF4_9EURO</name>
<protein>
    <submittedName>
        <fullName evidence="2">Uncharacterized protein</fullName>
    </submittedName>
</protein>
<comment type="caution">
    <text evidence="2">The sequence shown here is derived from an EMBL/GenBank/DDBJ whole genome shotgun (WGS) entry which is preliminary data.</text>
</comment>
<reference evidence="2" key="2">
    <citation type="journal article" date="2023" name="IMA Fungus">
        <title>Comparative genomic study of the Penicillium genus elucidates a diverse pangenome and 15 lateral gene transfer events.</title>
        <authorList>
            <person name="Petersen C."/>
            <person name="Sorensen T."/>
            <person name="Nielsen M.R."/>
            <person name="Sondergaard T.E."/>
            <person name="Sorensen J.L."/>
            <person name="Fitzpatrick D.A."/>
            <person name="Frisvad J.C."/>
            <person name="Nielsen K.L."/>
        </authorList>
    </citation>
    <scope>NUCLEOTIDE SEQUENCE</scope>
    <source>
        <strain evidence="2">IBT 34128</strain>
    </source>
</reference>
<keyword evidence="3" id="KW-1185">Reference proteome</keyword>
<evidence type="ECO:0000313" key="2">
    <source>
        <dbReference type="EMBL" id="KAJ5081339.1"/>
    </source>
</evidence>
<organism evidence="2 3">
    <name type="scientific">Penicillium alfredii</name>
    <dbReference type="NCBI Taxonomy" id="1506179"/>
    <lineage>
        <taxon>Eukaryota</taxon>
        <taxon>Fungi</taxon>
        <taxon>Dikarya</taxon>
        <taxon>Ascomycota</taxon>
        <taxon>Pezizomycotina</taxon>
        <taxon>Eurotiomycetes</taxon>
        <taxon>Eurotiomycetidae</taxon>
        <taxon>Eurotiales</taxon>
        <taxon>Aspergillaceae</taxon>
        <taxon>Penicillium</taxon>
    </lineage>
</organism>
<dbReference type="AlphaFoldDB" id="A0A9W9EGF4"/>
<dbReference type="GeneID" id="81399297"/>
<accession>A0A9W9EGF4</accession>
<dbReference type="Proteomes" id="UP001141434">
    <property type="component" value="Unassembled WGS sequence"/>
</dbReference>
<reference evidence="2" key="1">
    <citation type="submission" date="2022-11" db="EMBL/GenBank/DDBJ databases">
        <authorList>
            <person name="Petersen C."/>
        </authorList>
    </citation>
    <scope>NUCLEOTIDE SEQUENCE</scope>
    <source>
        <strain evidence="2">IBT 34128</strain>
    </source>
</reference>
<feature type="region of interest" description="Disordered" evidence="1">
    <location>
        <begin position="45"/>
        <end position="65"/>
    </location>
</feature>
<sequence>MLDWLREFLAKQKRKRSLRRHNQKVRNRERDLREANRLKPRIFWGPPTQMYDDNNKSPYAKMELR</sequence>
<proteinExistence type="predicted"/>
<gene>
    <name evidence="2" type="ORF">NUU61_009603</name>
</gene>
<dbReference type="EMBL" id="JAPMSZ010000012">
    <property type="protein sequence ID" value="KAJ5081339.1"/>
    <property type="molecule type" value="Genomic_DNA"/>
</dbReference>
<dbReference type="RefSeq" id="XP_056506626.1">
    <property type="nucleotide sequence ID" value="XM_056660128.1"/>
</dbReference>